<evidence type="ECO:0000313" key="3">
    <source>
        <dbReference type="Proteomes" id="UP001305414"/>
    </source>
</evidence>
<evidence type="ECO:0000313" key="2">
    <source>
        <dbReference type="EMBL" id="KAK5627209.1"/>
    </source>
</evidence>
<accession>A0AAN7UJQ9</accession>
<dbReference type="AlphaFoldDB" id="A0AAN7UJQ9"/>
<feature type="region of interest" description="Disordered" evidence="1">
    <location>
        <begin position="1"/>
        <end position="29"/>
    </location>
</feature>
<evidence type="ECO:0000256" key="1">
    <source>
        <dbReference type="SAM" id="MobiDB-lite"/>
    </source>
</evidence>
<protein>
    <submittedName>
        <fullName evidence="2">Uncharacterized protein</fullName>
    </submittedName>
</protein>
<organism evidence="2 3">
    <name type="scientific">Xylaria bambusicola</name>
    <dbReference type="NCBI Taxonomy" id="326684"/>
    <lineage>
        <taxon>Eukaryota</taxon>
        <taxon>Fungi</taxon>
        <taxon>Dikarya</taxon>
        <taxon>Ascomycota</taxon>
        <taxon>Pezizomycotina</taxon>
        <taxon>Sordariomycetes</taxon>
        <taxon>Xylariomycetidae</taxon>
        <taxon>Xylariales</taxon>
        <taxon>Xylariaceae</taxon>
        <taxon>Xylaria</taxon>
    </lineage>
</organism>
<dbReference type="EMBL" id="JAWHQM010000005">
    <property type="protein sequence ID" value="KAK5627209.1"/>
    <property type="molecule type" value="Genomic_DNA"/>
</dbReference>
<sequence length="119" mass="13055">MCRYPSNKLGGLVASTTASGKEAEPKEPERVQVVTVVRCGIRSGGEWRGVEGRRGETADAQDRDQYLHSTAKAETKKTAYCSHHMANRSAILIANCNVPKHAEVPHGNRSSKVRLQQLK</sequence>
<comment type="caution">
    <text evidence="2">The sequence shown here is derived from an EMBL/GenBank/DDBJ whole genome shotgun (WGS) entry which is preliminary data.</text>
</comment>
<gene>
    <name evidence="2" type="ORF">RRF57_002924</name>
</gene>
<keyword evidence="3" id="KW-1185">Reference proteome</keyword>
<proteinExistence type="predicted"/>
<dbReference type="Proteomes" id="UP001305414">
    <property type="component" value="Unassembled WGS sequence"/>
</dbReference>
<reference evidence="2 3" key="1">
    <citation type="submission" date="2023-10" db="EMBL/GenBank/DDBJ databases">
        <title>Draft genome sequence of Xylaria bambusicola isolate GMP-LS, the root and basal stem rot pathogen of sugarcane in Indonesia.</title>
        <authorList>
            <person name="Selvaraj P."/>
            <person name="Muralishankar V."/>
            <person name="Muruganantham S."/>
            <person name="Sp S."/>
            <person name="Haryani S."/>
            <person name="Lau K.J.X."/>
            <person name="Naqvi N.I."/>
        </authorList>
    </citation>
    <scope>NUCLEOTIDE SEQUENCE [LARGE SCALE GENOMIC DNA]</scope>
    <source>
        <strain evidence="2">GMP-LS</strain>
    </source>
</reference>
<name>A0AAN7UJQ9_9PEZI</name>